<evidence type="ECO:0000256" key="1">
    <source>
        <dbReference type="SAM" id="Phobius"/>
    </source>
</evidence>
<evidence type="ECO:0000313" key="2">
    <source>
        <dbReference type="EMBL" id="MBB2188831.1"/>
    </source>
</evidence>
<keyword evidence="1" id="KW-0812">Transmembrane</keyword>
<keyword evidence="1" id="KW-0472">Membrane</keyword>
<feature type="transmembrane region" description="Helical" evidence="1">
    <location>
        <begin position="69"/>
        <end position="89"/>
    </location>
</feature>
<accession>A0A7W4JQ41</accession>
<dbReference type="Proteomes" id="UP000555756">
    <property type="component" value="Unassembled WGS sequence"/>
</dbReference>
<sequence>MTRGHLAIVARIAAGAGGGYGVASLVAVAAAYGLPMSRADAASAGAMLGLLVWPPIVMACFYARSATRAWMGIILAALLLGGAAMLAGWRP</sequence>
<protein>
    <submittedName>
        <fullName evidence="2">DUF3649 domain-containing protein</fullName>
    </submittedName>
</protein>
<dbReference type="AlphaFoldDB" id="A0A7W4JQ41"/>
<proteinExistence type="predicted"/>
<dbReference type="Pfam" id="PF12365">
    <property type="entry name" value="DUF3649"/>
    <property type="match status" value="1"/>
</dbReference>
<organism evidence="2 3">
    <name type="scientific">Gluconacetobacter azotocaptans</name>
    <dbReference type="NCBI Taxonomy" id="142834"/>
    <lineage>
        <taxon>Bacteria</taxon>
        <taxon>Pseudomonadati</taxon>
        <taxon>Pseudomonadota</taxon>
        <taxon>Alphaproteobacteria</taxon>
        <taxon>Acetobacterales</taxon>
        <taxon>Acetobacteraceae</taxon>
        <taxon>Gluconacetobacter</taxon>
    </lineage>
</organism>
<feature type="transmembrane region" description="Helical" evidence="1">
    <location>
        <begin position="41"/>
        <end position="62"/>
    </location>
</feature>
<name>A0A7W4JQ41_9PROT</name>
<evidence type="ECO:0000313" key="3">
    <source>
        <dbReference type="Proteomes" id="UP000555756"/>
    </source>
</evidence>
<keyword evidence="1" id="KW-1133">Transmembrane helix</keyword>
<dbReference type="EMBL" id="JABEQF010000002">
    <property type="protein sequence ID" value="MBB2188831.1"/>
    <property type="molecule type" value="Genomic_DNA"/>
</dbReference>
<feature type="transmembrane region" description="Helical" evidence="1">
    <location>
        <begin position="12"/>
        <end position="35"/>
    </location>
</feature>
<gene>
    <name evidence="2" type="ORF">HLH34_02475</name>
</gene>
<comment type="caution">
    <text evidence="2">The sequence shown here is derived from an EMBL/GenBank/DDBJ whole genome shotgun (WGS) entry which is preliminary data.</text>
</comment>
<keyword evidence="3" id="KW-1185">Reference proteome</keyword>
<reference evidence="2 3" key="1">
    <citation type="submission" date="2020-04" db="EMBL/GenBank/DDBJ databases">
        <title>Description of novel Gluconacetobacter.</title>
        <authorList>
            <person name="Sombolestani A."/>
        </authorList>
    </citation>
    <scope>NUCLEOTIDE SEQUENCE [LARGE SCALE GENOMIC DNA]</scope>
    <source>
        <strain evidence="2 3">LMG 21311</strain>
    </source>
</reference>
<dbReference type="RefSeq" id="WP_183118033.1">
    <property type="nucleotide sequence ID" value="NZ_JABEQF010000002.1"/>
</dbReference>
<dbReference type="InterPro" id="IPR022109">
    <property type="entry name" value="DUF3649"/>
</dbReference>